<sequence length="138" mass="14764">MKPSPRRLLPAGLAALLCFLALDACWLSLMGPRLYRPKLAALMADEVDWLAAGLFYAVYLTGLVVFAILPALERGGPRRALRLGALMGFVAYATYDLTNQATLRGWPWAVTAADLAWGAVVSGVAAWAGARVASHAHQ</sequence>
<keyword evidence="1" id="KW-1133">Transmembrane helix</keyword>
<dbReference type="Pfam" id="PF09945">
    <property type="entry name" value="DUF2177"/>
    <property type="match status" value="1"/>
</dbReference>
<keyword evidence="1" id="KW-0812">Transmembrane</keyword>
<dbReference type="EMBL" id="JAXCLA010000005">
    <property type="protein sequence ID" value="MDY0746046.1"/>
    <property type="molecule type" value="Genomic_DNA"/>
</dbReference>
<gene>
    <name evidence="2" type="ORF">SNE35_16115</name>
</gene>
<reference evidence="2 3" key="1">
    <citation type="submission" date="2023-11" db="EMBL/GenBank/DDBJ databases">
        <title>Paucibacter sp. nov., isolated from fresh soil in Korea.</title>
        <authorList>
            <person name="Le N.T.T."/>
        </authorList>
    </citation>
    <scope>NUCLEOTIDE SEQUENCE [LARGE SCALE GENOMIC DNA]</scope>
    <source>
        <strain evidence="2 3">R3-3</strain>
    </source>
</reference>
<organism evidence="2 3">
    <name type="scientific">Roseateles agri</name>
    <dbReference type="NCBI Taxonomy" id="3098619"/>
    <lineage>
        <taxon>Bacteria</taxon>
        <taxon>Pseudomonadati</taxon>
        <taxon>Pseudomonadota</taxon>
        <taxon>Betaproteobacteria</taxon>
        <taxon>Burkholderiales</taxon>
        <taxon>Sphaerotilaceae</taxon>
        <taxon>Roseateles</taxon>
    </lineage>
</organism>
<dbReference type="RefSeq" id="WP_320423947.1">
    <property type="nucleotide sequence ID" value="NZ_JAXCLA010000005.1"/>
</dbReference>
<proteinExistence type="predicted"/>
<evidence type="ECO:0000313" key="2">
    <source>
        <dbReference type="EMBL" id="MDY0746046.1"/>
    </source>
</evidence>
<dbReference type="InterPro" id="IPR018687">
    <property type="entry name" value="DUF2177_membr"/>
</dbReference>
<accession>A0ABU5DIC7</accession>
<protein>
    <submittedName>
        <fullName evidence="2">DUF2177 family protein</fullName>
    </submittedName>
</protein>
<dbReference type="Proteomes" id="UP001285263">
    <property type="component" value="Unassembled WGS sequence"/>
</dbReference>
<evidence type="ECO:0000313" key="3">
    <source>
        <dbReference type="Proteomes" id="UP001285263"/>
    </source>
</evidence>
<name>A0ABU5DIC7_9BURK</name>
<comment type="caution">
    <text evidence="2">The sequence shown here is derived from an EMBL/GenBank/DDBJ whole genome shotgun (WGS) entry which is preliminary data.</text>
</comment>
<evidence type="ECO:0000256" key="1">
    <source>
        <dbReference type="SAM" id="Phobius"/>
    </source>
</evidence>
<feature type="transmembrane region" description="Helical" evidence="1">
    <location>
        <begin position="115"/>
        <end position="133"/>
    </location>
</feature>
<feature type="transmembrane region" description="Helical" evidence="1">
    <location>
        <begin position="79"/>
        <end position="95"/>
    </location>
</feature>
<feature type="transmembrane region" description="Helical" evidence="1">
    <location>
        <begin position="49"/>
        <end position="72"/>
    </location>
</feature>
<keyword evidence="3" id="KW-1185">Reference proteome</keyword>
<keyword evidence="1" id="KW-0472">Membrane</keyword>